<dbReference type="Proteomes" id="UP000059074">
    <property type="component" value="Unassembled WGS sequence"/>
</dbReference>
<name>A0A120CV84_HYPSL</name>
<protein>
    <submittedName>
        <fullName evidence="1">Poly (3-hydroxybutyrate) depolymerase</fullName>
    </submittedName>
</protein>
<reference evidence="1 2" key="1">
    <citation type="submission" date="2015-10" db="EMBL/GenBank/DDBJ databases">
        <title>Transcriptomic analysis of a linuron degrading triple-species bacterial consortium.</title>
        <authorList>
            <person name="Albers P."/>
        </authorList>
    </citation>
    <scope>NUCLEOTIDE SEQUENCE [LARGE SCALE GENOMIC DNA]</scope>
    <source>
        <strain evidence="1 2">WDL6</strain>
    </source>
</reference>
<dbReference type="STRING" id="121290.APY04_1959"/>
<dbReference type="PANTHER" id="PTHR42972">
    <property type="entry name" value="TOL-PAL SYSTEM PROTEIN TOLB"/>
    <property type="match status" value="1"/>
</dbReference>
<dbReference type="EMBL" id="LMTR01000065">
    <property type="protein sequence ID" value="KWT67394.1"/>
    <property type="molecule type" value="Genomic_DNA"/>
</dbReference>
<evidence type="ECO:0000313" key="1">
    <source>
        <dbReference type="EMBL" id="KWT67394.1"/>
    </source>
</evidence>
<dbReference type="AlphaFoldDB" id="A0A120CV84"/>
<proteinExistence type="predicted"/>
<keyword evidence="2" id="KW-1185">Reference proteome</keyword>
<sequence>MMPRLIPAALFAVAALLSGCGEQPADTLPALGAQRDATSVSGISSGAYMAGQFQFAHGQDVIGAGIIAGGPYGCSQSVFADLIPGPGMALLNLNKAINGCMLNALQAFGVPDPELLAQRAERLAEKGRIDPISATQSDRIYLFSGKNDSTVVPAIVEAANKFYAEIGVPKEQIEFVSDMPAGHAFVTVDRGAACDYTGKPYIVDCDYDQAGALLRHIYGALNAPAADITGRFLLFDQERFTDDLSNHGMDDEGLAYIPKSCEGDAACRVHIAFHGCGQNRTFVGDTFARDSGFARWADTNNLIILFPQTSASPLNPQGCWDWWGFTGSDYLTRDAPQITAVHRMLERLASPQPSS</sequence>
<comment type="caution">
    <text evidence="1">The sequence shown here is derived from an EMBL/GenBank/DDBJ whole genome shotgun (WGS) entry which is preliminary data.</text>
</comment>
<evidence type="ECO:0000313" key="2">
    <source>
        <dbReference type="Proteomes" id="UP000059074"/>
    </source>
</evidence>
<dbReference type="RefSeq" id="WP_245281898.1">
    <property type="nucleotide sequence ID" value="NZ_LMTR01000065.1"/>
</dbReference>
<dbReference type="PROSITE" id="PS51257">
    <property type="entry name" value="PROKAR_LIPOPROTEIN"/>
    <property type="match status" value="1"/>
</dbReference>
<organism evidence="1 2">
    <name type="scientific">Hyphomicrobium sulfonivorans</name>
    <dbReference type="NCBI Taxonomy" id="121290"/>
    <lineage>
        <taxon>Bacteria</taxon>
        <taxon>Pseudomonadati</taxon>
        <taxon>Pseudomonadota</taxon>
        <taxon>Alphaproteobacteria</taxon>
        <taxon>Hyphomicrobiales</taxon>
        <taxon>Hyphomicrobiaceae</taxon>
        <taxon>Hyphomicrobium</taxon>
    </lineage>
</organism>
<dbReference type="InterPro" id="IPR029058">
    <property type="entry name" value="AB_hydrolase_fold"/>
</dbReference>
<dbReference type="SUPFAM" id="SSF53474">
    <property type="entry name" value="alpha/beta-Hydrolases"/>
    <property type="match status" value="1"/>
</dbReference>
<accession>A0A120CV84</accession>
<gene>
    <name evidence="1" type="ORF">APY04_1959</name>
</gene>
<dbReference type="PANTHER" id="PTHR42972:SF8">
    <property type="entry name" value="POLYHYDROXYBUTYRATE DEPOLYMERASE"/>
    <property type="match status" value="1"/>
</dbReference>
<dbReference type="PATRIC" id="fig|121290.4.peg.3356"/>
<dbReference type="Gene3D" id="3.40.50.1820">
    <property type="entry name" value="alpha/beta hydrolase"/>
    <property type="match status" value="1"/>
</dbReference>